<accession>A0AAV4SEJ1</accession>
<evidence type="ECO:0000313" key="2">
    <source>
        <dbReference type="Proteomes" id="UP001054945"/>
    </source>
</evidence>
<gene>
    <name evidence="1" type="ORF">CEXT_669771</name>
</gene>
<organism evidence="1 2">
    <name type="scientific">Caerostris extrusa</name>
    <name type="common">Bark spider</name>
    <name type="synonym">Caerostris bankana</name>
    <dbReference type="NCBI Taxonomy" id="172846"/>
    <lineage>
        <taxon>Eukaryota</taxon>
        <taxon>Metazoa</taxon>
        <taxon>Ecdysozoa</taxon>
        <taxon>Arthropoda</taxon>
        <taxon>Chelicerata</taxon>
        <taxon>Arachnida</taxon>
        <taxon>Araneae</taxon>
        <taxon>Araneomorphae</taxon>
        <taxon>Entelegynae</taxon>
        <taxon>Araneoidea</taxon>
        <taxon>Araneidae</taxon>
        <taxon>Caerostris</taxon>
    </lineage>
</organism>
<reference evidence="1 2" key="1">
    <citation type="submission" date="2021-06" db="EMBL/GenBank/DDBJ databases">
        <title>Caerostris extrusa draft genome.</title>
        <authorList>
            <person name="Kono N."/>
            <person name="Arakawa K."/>
        </authorList>
    </citation>
    <scope>NUCLEOTIDE SEQUENCE [LARGE SCALE GENOMIC DNA]</scope>
</reference>
<dbReference type="AlphaFoldDB" id="A0AAV4SEJ1"/>
<dbReference type="Proteomes" id="UP001054945">
    <property type="component" value="Unassembled WGS sequence"/>
</dbReference>
<name>A0AAV4SEJ1_CAEEX</name>
<comment type="caution">
    <text evidence="1">The sequence shown here is derived from an EMBL/GenBank/DDBJ whole genome shotgun (WGS) entry which is preliminary data.</text>
</comment>
<proteinExistence type="predicted"/>
<sequence>MATVSYNFANSLSEGVTSRDLESRELPFGEDPANTVKKKTSLIYIPACIHICLYLSSDEDIYTLGIDEEKFICVIFLCFLDEVGLQKHAAPRSFRSGGWNLDLILFGRFDLFVR</sequence>
<protein>
    <submittedName>
        <fullName evidence="1">Uncharacterized protein</fullName>
    </submittedName>
</protein>
<dbReference type="EMBL" id="BPLR01009433">
    <property type="protein sequence ID" value="GIY31912.1"/>
    <property type="molecule type" value="Genomic_DNA"/>
</dbReference>
<keyword evidence="2" id="KW-1185">Reference proteome</keyword>
<evidence type="ECO:0000313" key="1">
    <source>
        <dbReference type="EMBL" id="GIY31912.1"/>
    </source>
</evidence>